<dbReference type="Proteomes" id="UP001251524">
    <property type="component" value="Unassembled WGS sequence"/>
</dbReference>
<feature type="domain" description="Putative zinc-finger" evidence="1">
    <location>
        <begin position="2"/>
        <end position="31"/>
    </location>
</feature>
<evidence type="ECO:0000313" key="2">
    <source>
        <dbReference type="EMBL" id="MDR7133503.1"/>
    </source>
</evidence>
<proteinExistence type="predicted"/>
<name>A0ABU1W7E3_9GAMM</name>
<dbReference type="InterPro" id="IPR027383">
    <property type="entry name" value="Znf_put"/>
</dbReference>
<keyword evidence="3" id="KW-1185">Reference proteome</keyword>
<comment type="caution">
    <text evidence="2">The sequence shown here is derived from an EMBL/GenBank/DDBJ whole genome shotgun (WGS) entry which is preliminary data.</text>
</comment>
<protein>
    <submittedName>
        <fullName evidence="2">Anti-sigma-K factor RskA</fullName>
    </submittedName>
</protein>
<evidence type="ECO:0000313" key="3">
    <source>
        <dbReference type="Proteomes" id="UP001251524"/>
    </source>
</evidence>
<reference evidence="2 3" key="1">
    <citation type="submission" date="2023-07" db="EMBL/GenBank/DDBJ databases">
        <title>Sorghum-associated microbial communities from plants grown in Nebraska, USA.</title>
        <authorList>
            <person name="Schachtman D."/>
        </authorList>
    </citation>
    <scope>NUCLEOTIDE SEQUENCE [LARGE SCALE GENOMIC DNA]</scope>
    <source>
        <strain evidence="2 3">BE198</strain>
    </source>
</reference>
<dbReference type="Gene3D" id="1.10.10.1320">
    <property type="entry name" value="Anti-sigma factor, zinc-finger domain"/>
    <property type="match status" value="1"/>
</dbReference>
<dbReference type="Pfam" id="PF13490">
    <property type="entry name" value="zf-HC2"/>
    <property type="match status" value="1"/>
</dbReference>
<gene>
    <name evidence="2" type="ORF">J2X06_000687</name>
</gene>
<organism evidence="2 3">
    <name type="scientific">Lysobacter niastensis</name>
    <dbReference type="NCBI Taxonomy" id="380629"/>
    <lineage>
        <taxon>Bacteria</taxon>
        <taxon>Pseudomonadati</taxon>
        <taxon>Pseudomonadota</taxon>
        <taxon>Gammaproteobacteria</taxon>
        <taxon>Lysobacterales</taxon>
        <taxon>Lysobacteraceae</taxon>
        <taxon>Lysobacter</taxon>
    </lineage>
</organism>
<sequence>MRLLPWYVNGTLLAEELDLVCQHVAGCSECRREVDELRQLQAVCAQVESPADAAPSFARLKRRLQHDHAGPASRWDRLRSHWMQAPTWFRVTLATQSFVLFALGGVLIGQQIYAVRSAEPPSFYRTLGDAVPGERIVSGNDARLVVMFDSRISHAEMQRLLRLSRARIVDGPNDAGAYVLAVRANGEKAALDALRGEPGVALVQSLGSGEAGDKR</sequence>
<dbReference type="EMBL" id="JAVDVY010000001">
    <property type="protein sequence ID" value="MDR7133503.1"/>
    <property type="molecule type" value="Genomic_DNA"/>
</dbReference>
<dbReference type="InterPro" id="IPR041916">
    <property type="entry name" value="Anti_sigma_zinc_sf"/>
</dbReference>
<evidence type="ECO:0000259" key="1">
    <source>
        <dbReference type="Pfam" id="PF13490"/>
    </source>
</evidence>
<accession>A0ABU1W7E3</accession>